<sequence>MKQKPRFSKKQINYEHEIGYSQSAMLFNFVFGVPLLFGGVILALWWKEWPLVFLPALGLLMVWQAVKMLLNPGPQLRIGYQGIWTVKSGHLPWTRVMAVIKQSTGFRGGMTEHLAIVNRFNPHFDIEQIWIDQLDVDIRSLRVYLKKCASGQT</sequence>
<reference evidence="2 3" key="1">
    <citation type="submission" date="2020-03" db="EMBL/GenBank/DDBJ databases">
        <title>Genomic Encyclopedia of Type Strains, Phase IV (KMG-V): Genome sequencing to study the core and pangenomes of soil and plant-associated prokaryotes.</title>
        <authorList>
            <person name="Whitman W."/>
        </authorList>
    </citation>
    <scope>NUCLEOTIDE SEQUENCE [LARGE SCALE GENOMIC DNA]</scope>
    <source>
        <strain evidence="2 3">1B</strain>
    </source>
</reference>
<name>A0ABX1HL93_9BACT</name>
<organism evidence="2 3">
    <name type="scientific">Hymenobacter artigasi</name>
    <dbReference type="NCBI Taxonomy" id="2719616"/>
    <lineage>
        <taxon>Bacteria</taxon>
        <taxon>Pseudomonadati</taxon>
        <taxon>Bacteroidota</taxon>
        <taxon>Cytophagia</taxon>
        <taxon>Cytophagales</taxon>
        <taxon>Hymenobacteraceae</taxon>
        <taxon>Hymenobacter</taxon>
    </lineage>
</organism>
<keyword evidence="1" id="KW-1133">Transmembrane helix</keyword>
<evidence type="ECO:0000313" key="2">
    <source>
        <dbReference type="EMBL" id="NKI89912.1"/>
    </source>
</evidence>
<feature type="transmembrane region" description="Helical" evidence="1">
    <location>
        <begin position="52"/>
        <end position="70"/>
    </location>
</feature>
<comment type="caution">
    <text evidence="2">The sequence shown here is derived from an EMBL/GenBank/DDBJ whole genome shotgun (WGS) entry which is preliminary data.</text>
</comment>
<dbReference type="Proteomes" id="UP000717634">
    <property type="component" value="Unassembled WGS sequence"/>
</dbReference>
<evidence type="ECO:0000313" key="3">
    <source>
        <dbReference type="Proteomes" id="UP000717634"/>
    </source>
</evidence>
<evidence type="ECO:0008006" key="4">
    <source>
        <dbReference type="Google" id="ProtNLM"/>
    </source>
</evidence>
<keyword evidence="1" id="KW-0812">Transmembrane</keyword>
<protein>
    <recommendedName>
        <fullName evidence="4">PH domain-containing protein</fullName>
    </recommendedName>
</protein>
<gene>
    <name evidence="2" type="ORF">HBN54_002511</name>
</gene>
<dbReference type="EMBL" id="JAAVTK010000007">
    <property type="protein sequence ID" value="NKI89912.1"/>
    <property type="molecule type" value="Genomic_DNA"/>
</dbReference>
<dbReference type="RefSeq" id="WP_168673535.1">
    <property type="nucleotide sequence ID" value="NZ_JAAVTK010000007.1"/>
</dbReference>
<keyword evidence="1" id="KW-0472">Membrane</keyword>
<evidence type="ECO:0000256" key="1">
    <source>
        <dbReference type="SAM" id="Phobius"/>
    </source>
</evidence>
<keyword evidence="3" id="KW-1185">Reference proteome</keyword>
<proteinExistence type="predicted"/>
<accession>A0ABX1HL93</accession>
<feature type="transmembrane region" description="Helical" evidence="1">
    <location>
        <begin position="26"/>
        <end position="46"/>
    </location>
</feature>